<keyword evidence="9" id="KW-1185">Reference proteome</keyword>
<dbReference type="PANTHER" id="PTHR22966:SF63">
    <property type="entry name" value="CYSTEINE DIOXYGENASE"/>
    <property type="match status" value="1"/>
</dbReference>
<evidence type="ECO:0000256" key="5">
    <source>
        <dbReference type="ARBA" id="ARBA00023002"/>
    </source>
</evidence>
<comment type="catalytic activity">
    <reaction evidence="7">
        <text>L-cysteine + O2 = 3-sulfino-L-alanine + H(+)</text>
        <dbReference type="Rhea" id="RHEA:20441"/>
        <dbReference type="ChEBI" id="CHEBI:15378"/>
        <dbReference type="ChEBI" id="CHEBI:15379"/>
        <dbReference type="ChEBI" id="CHEBI:35235"/>
        <dbReference type="ChEBI" id="CHEBI:61085"/>
        <dbReference type="EC" id="1.13.11.20"/>
    </reaction>
    <physiologicalReaction direction="left-to-right" evidence="7">
        <dbReference type="Rhea" id="RHEA:20442"/>
    </physiologicalReaction>
</comment>
<dbReference type="EMBL" id="JAATIQ010000034">
    <property type="protein sequence ID" value="KAF4397117.1"/>
    <property type="molecule type" value="Genomic_DNA"/>
</dbReference>
<evidence type="ECO:0000313" key="9">
    <source>
        <dbReference type="Proteomes" id="UP000583929"/>
    </source>
</evidence>
<evidence type="ECO:0000256" key="4">
    <source>
        <dbReference type="ARBA" id="ARBA00022723"/>
    </source>
</evidence>
<keyword evidence="4" id="KW-0479">Metal-binding</keyword>
<dbReference type="InterPro" id="IPR014710">
    <property type="entry name" value="RmlC-like_jellyroll"/>
</dbReference>
<dbReference type="GO" id="GO:0070483">
    <property type="term" value="P:detection of hypoxia"/>
    <property type="evidence" value="ECO:0007669"/>
    <property type="project" value="UniProtKB-ARBA"/>
</dbReference>
<dbReference type="GO" id="GO:0046872">
    <property type="term" value="F:metal ion binding"/>
    <property type="evidence" value="ECO:0007669"/>
    <property type="project" value="UniProtKB-KW"/>
</dbReference>
<accession>A0A7J6HPB8</accession>
<proteinExistence type="inferred from homology"/>
<evidence type="ECO:0000256" key="2">
    <source>
        <dbReference type="ARBA" id="ARBA00006622"/>
    </source>
</evidence>
<dbReference type="Proteomes" id="UP000583929">
    <property type="component" value="Unassembled WGS sequence"/>
</dbReference>
<evidence type="ECO:0000256" key="1">
    <source>
        <dbReference type="ARBA" id="ARBA00001954"/>
    </source>
</evidence>
<sequence>MEVEQGRSEVRHVKRRVGYVKKGILKKKKRMVMMKTPNCGPNCEYLSTLQQLFVSCLRVFKGPNTIPLPSHVNILSQILDRMKAEDFGLSSDIHFFNPTDVVKATPPRLCIFFIPTNGVIPLHNHPGMTVFSKLLLGDMHIKSYDWVDQEEAAGDVEDRDNTTTRSSSRFGLAKLKANSVFRAPCNTSVLYPRSGGNIHEFRAITPCAVLDVIGPPYSKEDGRDCSYYKDHPYSSNSTDKENYCKVVEEGENGNYAWLEEIEMGEECEMDVIEYMGPQIMNTKLRNYL</sequence>
<evidence type="ECO:0000256" key="7">
    <source>
        <dbReference type="ARBA" id="ARBA00024284"/>
    </source>
</evidence>
<name>A0A7J6HPB8_CANSA</name>
<dbReference type="InterPro" id="IPR011051">
    <property type="entry name" value="RmlC_Cupin_sf"/>
</dbReference>
<dbReference type="EC" id="1.13.11.20" evidence="3"/>
<dbReference type="Gene3D" id="2.60.120.10">
    <property type="entry name" value="Jelly Rolls"/>
    <property type="match status" value="1"/>
</dbReference>
<dbReference type="AlphaFoldDB" id="A0A7J6HPB8"/>
<keyword evidence="6" id="KW-0408">Iron</keyword>
<dbReference type="PANTHER" id="PTHR22966">
    <property type="entry name" value="2-AMINOETHANETHIOL DIOXYGENASE"/>
    <property type="match status" value="1"/>
</dbReference>
<comment type="cofactor">
    <cofactor evidence="1">
        <name>Fe(2+)</name>
        <dbReference type="ChEBI" id="CHEBI:29033"/>
    </cofactor>
</comment>
<comment type="caution">
    <text evidence="8">The sequence shown here is derived from an EMBL/GenBank/DDBJ whole genome shotgun (WGS) entry which is preliminary data.</text>
</comment>
<protein>
    <recommendedName>
        <fullName evidence="3">cysteine dioxygenase</fullName>
        <ecNumber evidence="3">1.13.11.20</ecNumber>
    </recommendedName>
</protein>
<dbReference type="Pfam" id="PF07847">
    <property type="entry name" value="PCO_ADO"/>
    <property type="match status" value="1"/>
</dbReference>
<dbReference type="CDD" id="cd20289">
    <property type="entry name" value="cupin_ADO"/>
    <property type="match status" value="1"/>
</dbReference>
<gene>
    <name evidence="8" type="ORF">G4B88_008963</name>
</gene>
<evidence type="ECO:0000256" key="6">
    <source>
        <dbReference type="ARBA" id="ARBA00023004"/>
    </source>
</evidence>
<comment type="similarity">
    <text evidence="2">Belongs to the cysteine dioxygenase family.</text>
</comment>
<dbReference type="InterPro" id="IPR012864">
    <property type="entry name" value="PCO/ADO"/>
</dbReference>
<dbReference type="GO" id="GO:0017172">
    <property type="term" value="F:cysteine dioxygenase activity"/>
    <property type="evidence" value="ECO:0007669"/>
    <property type="project" value="UniProtKB-EC"/>
</dbReference>
<dbReference type="SUPFAM" id="SSF51182">
    <property type="entry name" value="RmlC-like cupins"/>
    <property type="match status" value="1"/>
</dbReference>
<evidence type="ECO:0000313" key="8">
    <source>
        <dbReference type="EMBL" id="KAF4397117.1"/>
    </source>
</evidence>
<organism evidence="8 9">
    <name type="scientific">Cannabis sativa</name>
    <name type="common">Hemp</name>
    <name type="synonym">Marijuana</name>
    <dbReference type="NCBI Taxonomy" id="3483"/>
    <lineage>
        <taxon>Eukaryota</taxon>
        <taxon>Viridiplantae</taxon>
        <taxon>Streptophyta</taxon>
        <taxon>Embryophyta</taxon>
        <taxon>Tracheophyta</taxon>
        <taxon>Spermatophyta</taxon>
        <taxon>Magnoliopsida</taxon>
        <taxon>eudicotyledons</taxon>
        <taxon>Gunneridae</taxon>
        <taxon>Pentapetalae</taxon>
        <taxon>rosids</taxon>
        <taxon>fabids</taxon>
        <taxon>Rosales</taxon>
        <taxon>Cannabaceae</taxon>
        <taxon>Cannabis</taxon>
    </lineage>
</organism>
<evidence type="ECO:0000256" key="3">
    <source>
        <dbReference type="ARBA" id="ARBA00013133"/>
    </source>
</evidence>
<reference evidence="8 9" key="1">
    <citation type="journal article" date="2020" name="bioRxiv">
        <title>Sequence and annotation of 42 cannabis genomes reveals extensive copy number variation in cannabinoid synthesis and pathogen resistance genes.</title>
        <authorList>
            <person name="Mckernan K.J."/>
            <person name="Helbert Y."/>
            <person name="Kane L.T."/>
            <person name="Ebling H."/>
            <person name="Zhang L."/>
            <person name="Liu B."/>
            <person name="Eaton Z."/>
            <person name="Mclaughlin S."/>
            <person name="Kingan S."/>
            <person name="Baybayan P."/>
            <person name="Concepcion G."/>
            <person name="Jordan M."/>
            <person name="Riva A."/>
            <person name="Barbazuk W."/>
            <person name="Harkins T."/>
        </authorList>
    </citation>
    <scope>NUCLEOTIDE SEQUENCE [LARGE SCALE GENOMIC DNA]</scope>
    <source>
        <strain evidence="9">cv. Jamaican Lion 4</strain>
        <tissue evidence="8">Leaf</tissue>
    </source>
</reference>
<keyword evidence="5" id="KW-0560">Oxidoreductase</keyword>